<name>A0A8J9ZLD5_BRALA</name>
<organism evidence="2 3">
    <name type="scientific">Branchiostoma lanceolatum</name>
    <name type="common">Common lancelet</name>
    <name type="synonym">Amphioxus lanceolatum</name>
    <dbReference type="NCBI Taxonomy" id="7740"/>
    <lineage>
        <taxon>Eukaryota</taxon>
        <taxon>Metazoa</taxon>
        <taxon>Chordata</taxon>
        <taxon>Cephalochordata</taxon>
        <taxon>Leptocardii</taxon>
        <taxon>Amphioxiformes</taxon>
        <taxon>Branchiostomatidae</taxon>
        <taxon>Branchiostoma</taxon>
    </lineage>
</organism>
<sequence>MMKAAVFVLIFGAVATEGFLFGGEKWDDLKVTWGVNPLNSYHSMPRTVKDADAAGWKLEKSCGEVNGDRYILEDDPAVLLVFNAEGNIGGIATKVPKGLDFPAGESAKYFQDEGDEYYTMTVYFQDPKTVCTGARRSKRLATGDALVISQDKVYMTVPLDESDMEFNKEWTKGGCFYTMGRHYWLSGAGGVKEDTKADELAPIFLLYNEGQLNGFGFVLNANLESPRYEHPPKEALGVFFANGTPKFLSEAAKSSGLTTMHVYLDSTPLLNFC</sequence>
<keyword evidence="1" id="KW-0732">Signal</keyword>
<evidence type="ECO:0000256" key="1">
    <source>
        <dbReference type="SAM" id="SignalP"/>
    </source>
</evidence>
<feature type="signal peptide" evidence="1">
    <location>
        <begin position="1"/>
        <end position="16"/>
    </location>
</feature>
<evidence type="ECO:0000313" key="2">
    <source>
        <dbReference type="EMBL" id="CAH1256151.1"/>
    </source>
</evidence>
<reference evidence="2" key="1">
    <citation type="submission" date="2022-01" db="EMBL/GenBank/DDBJ databases">
        <authorList>
            <person name="Braso-Vives M."/>
        </authorList>
    </citation>
    <scope>NUCLEOTIDE SEQUENCE</scope>
</reference>
<keyword evidence="3" id="KW-1185">Reference proteome</keyword>
<protein>
    <submittedName>
        <fullName evidence="2">Hypp1602 protein</fullName>
    </submittedName>
</protein>
<dbReference type="OrthoDB" id="6042561at2759"/>
<proteinExistence type="predicted"/>
<feature type="chain" id="PRO_5035460441" evidence="1">
    <location>
        <begin position="17"/>
        <end position="273"/>
    </location>
</feature>
<accession>A0A8J9ZLD5</accession>
<evidence type="ECO:0000313" key="3">
    <source>
        <dbReference type="Proteomes" id="UP000838412"/>
    </source>
</evidence>
<dbReference type="EMBL" id="OV696688">
    <property type="protein sequence ID" value="CAH1256151.1"/>
    <property type="molecule type" value="Genomic_DNA"/>
</dbReference>
<dbReference type="Proteomes" id="UP000838412">
    <property type="component" value="Chromosome 3"/>
</dbReference>
<dbReference type="AlphaFoldDB" id="A0A8J9ZLD5"/>
<gene>
    <name evidence="2" type="primary">Hypp1602</name>
    <name evidence="2" type="ORF">BLAG_LOCUS14664</name>
</gene>